<dbReference type="Proteomes" id="UP000241107">
    <property type="component" value="Unassembled WGS sequence"/>
</dbReference>
<gene>
    <name evidence="1" type="ORF">C7M61_005042</name>
</gene>
<comment type="caution">
    <text evidence="1">The sequence shown here is derived from an EMBL/GenBank/DDBJ whole genome shotgun (WGS) entry which is preliminary data.</text>
</comment>
<dbReference type="EMBL" id="PYFQ01000021">
    <property type="protein sequence ID" value="PSK33850.1"/>
    <property type="molecule type" value="Genomic_DNA"/>
</dbReference>
<protein>
    <submittedName>
        <fullName evidence="1">Uncharacterized protein</fullName>
    </submittedName>
</protein>
<accession>A0A2P7YD14</accession>
<dbReference type="GeneID" id="36568429"/>
<dbReference type="VEuPathDB" id="FungiDB:C7M61_005042"/>
<sequence>MLSVKYRKDLFAADEHPYRLMESSLWVPAKFDLDLSFLDRDGFESTSEETFIITRGRVELLEFSIIPSFDAVISDVRSVVLFDKKAYKAMCLSTWPSSIPSEVWDCDLPDLGPTFYTHDFIRSYALKVSFTVAHKEFPDTNVSAFMEFNIASILKEYIKQKDKPLMPQSFPGCIFKQGTFELFLEDSPALRLAHEVPSLKSPRYSSQDSFQRYIILCESKEVVTCNVLAKESKGSFDEVSHLSGKNTPKTSEHVLEREISSSLDEEIISRPRLFKRLTKMTPTNFAAPSLYTATPSVGPEIVHYAYPCGDTTLILEDQLDWKSAERIFDCAQRDIDEVITNGATRAGMFQMLLVGTLLLNLAILM</sequence>
<keyword evidence="2" id="KW-1185">Reference proteome</keyword>
<reference evidence="1 2" key="1">
    <citation type="submission" date="2018-03" db="EMBL/GenBank/DDBJ databases">
        <title>Candida pseudohaemulonii genome assembly and annotation.</title>
        <authorList>
            <person name="Munoz J.F."/>
            <person name="Gade L.G."/>
            <person name="Chow N.A."/>
            <person name="Litvintseva A.P."/>
            <person name="Loparev V.N."/>
            <person name="Cuomo C.A."/>
        </authorList>
    </citation>
    <scope>NUCLEOTIDE SEQUENCE [LARGE SCALE GENOMIC DNA]</scope>
    <source>
        <strain evidence="1 2">B12108</strain>
    </source>
</reference>
<evidence type="ECO:0000313" key="1">
    <source>
        <dbReference type="EMBL" id="PSK33850.1"/>
    </source>
</evidence>
<name>A0A2P7YD14_9ASCO</name>
<organism evidence="1 2">
    <name type="scientific">Candidozyma pseudohaemuli</name>
    <dbReference type="NCBI Taxonomy" id="418784"/>
    <lineage>
        <taxon>Eukaryota</taxon>
        <taxon>Fungi</taxon>
        <taxon>Dikarya</taxon>
        <taxon>Ascomycota</taxon>
        <taxon>Saccharomycotina</taxon>
        <taxon>Pichiomycetes</taxon>
        <taxon>Metschnikowiaceae</taxon>
        <taxon>Candidozyma</taxon>
    </lineage>
</organism>
<proteinExistence type="predicted"/>
<dbReference type="RefSeq" id="XP_024711416.1">
    <property type="nucleotide sequence ID" value="XM_024860354.1"/>
</dbReference>
<dbReference type="AlphaFoldDB" id="A0A2P7YD14"/>
<evidence type="ECO:0000313" key="2">
    <source>
        <dbReference type="Proteomes" id="UP000241107"/>
    </source>
</evidence>